<evidence type="ECO:0000313" key="3">
    <source>
        <dbReference type="Proteomes" id="UP000232323"/>
    </source>
</evidence>
<dbReference type="Gene3D" id="3.80.10.10">
    <property type="entry name" value="Ribonuclease Inhibitor"/>
    <property type="match status" value="1"/>
</dbReference>
<accession>A0A250X3E1</accession>
<dbReference type="OrthoDB" id="549950at2759"/>
<keyword evidence="3" id="KW-1185">Reference proteome</keyword>
<dbReference type="InterPro" id="IPR032675">
    <property type="entry name" value="LRR_dom_sf"/>
</dbReference>
<reference evidence="2 3" key="1">
    <citation type="submission" date="2017-08" db="EMBL/GenBank/DDBJ databases">
        <title>Acidophilic green algal genome provides insights into adaptation to an acidic environment.</title>
        <authorList>
            <person name="Hirooka S."/>
            <person name="Hirose Y."/>
            <person name="Kanesaki Y."/>
            <person name="Higuchi S."/>
            <person name="Fujiwara T."/>
            <person name="Onuma R."/>
            <person name="Era A."/>
            <person name="Ohbayashi R."/>
            <person name="Uzuka A."/>
            <person name="Nozaki H."/>
            <person name="Yoshikawa H."/>
            <person name="Miyagishima S.Y."/>
        </authorList>
    </citation>
    <scope>NUCLEOTIDE SEQUENCE [LARGE SCALE GENOMIC DNA]</scope>
    <source>
        <strain evidence="2 3">NIES-2499</strain>
    </source>
</reference>
<dbReference type="EMBL" id="BEGY01000024">
    <property type="protein sequence ID" value="GAX77422.1"/>
    <property type="molecule type" value="Genomic_DNA"/>
</dbReference>
<dbReference type="AlphaFoldDB" id="A0A250X3E1"/>
<gene>
    <name evidence="2" type="ORF">CEUSTIGMA_g4867.t1</name>
</gene>
<evidence type="ECO:0008006" key="4">
    <source>
        <dbReference type="Google" id="ProtNLM"/>
    </source>
</evidence>
<comment type="caution">
    <text evidence="2">The sequence shown here is derived from an EMBL/GenBank/DDBJ whole genome shotgun (WGS) entry which is preliminary data.</text>
</comment>
<dbReference type="SUPFAM" id="SSF52058">
    <property type="entry name" value="L domain-like"/>
    <property type="match status" value="1"/>
</dbReference>
<proteinExistence type="predicted"/>
<dbReference type="Proteomes" id="UP000232323">
    <property type="component" value="Unassembled WGS sequence"/>
</dbReference>
<organism evidence="2 3">
    <name type="scientific">Chlamydomonas eustigma</name>
    <dbReference type="NCBI Taxonomy" id="1157962"/>
    <lineage>
        <taxon>Eukaryota</taxon>
        <taxon>Viridiplantae</taxon>
        <taxon>Chlorophyta</taxon>
        <taxon>core chlorophytes</taxon>
        <taxon>Chlorophyceae</taxon>
        <taxon>CS clade</taxon>
        <taxon>Chlamydomonadales</taxon>
        <taxon>Chlamydomonadaceae</taxon>
        <taxon>Chlamydomonas</taxon>
    </lineage>
</organism>
<protein>
    <recommendedName>
        <fullName evidence="4">F-box domain-containing protein</fullName>
    </recommendedName>
</protein>
<evidence type="ECO:0000313" key="2">
    <source>
        <dbReference type="EMBL" id="GAX77422.1"/>
    </source>
</evidence>
<name>A0A250X3E1_9CHLO</name>
<dbReference type="SUPFAM" id="SSF52047">
    <property type="entry name" value="RNI-like"/>
    <property type="match status" value="1"/>
</dbReference>
<sequence>MSVCTLVLNLSPLFQLVARYLHGTQLLRARAVDKRWRAAISNTIRTVVVSPRQWADSPRNRSQALAQAFKGVNCVQIVLDANRNPRYFDPLIIPEALAPFTDCADFNSLHLVWRTWILPNEGYSEEHFDTFVERWSGLGSLLDQGFKGILPLLAPRLKCLDLNAQSNMLKMLLPQLSSLSALTSLRYSLSDHYTLCSDDARVLSNLVSLKTLFIRCWLTSSYSDLLIVALRTLTNLCSLEIDAINIPPEENIAPRLNLLTELTGLTSLCAKGLGFNSILGLSSLSSLRELTLSVTDVISKDEWCEVASLQNLSSLNINAWEDMTAIPSDSTSNILRAQSCEHMGLLAGLPLKSFSIRVGGPRDLSNLSTLTGLTNLVIALQPLLSNNTTLSPTTAAAAAAAAAAASAAAAAGPAGAGAAALAAASAALAAASRASGLQVGSPYSHHTGGLAGGSAGCLSFLSQLQSLRCLEILDTGSHIRLTQSLLQDMAGWWGNLTSLYFEGVISIKSLSNISLPSLRHLAFINISPQPFRLDLGLLPPRLDFLELQNAVVVHIDSAPVKELGRRLTNVSMMKGITWMDLTDSQTNMSWLAGCSLLTSLRLDFSMGWWSDALQSCTSYKAPLDARISELSEASCVANSSNAFDRSREGDAVGSFKKESSKHWGTPLGVLSLAPALMFMDLMLVDSSESSEGLLDNRLIKDLARLERLEELQVWTRLASDWHEDINFLPLARDGRSHLRLLEMEVLPHGKALVCRDVLSAALPSCRFRLVADRIGELIS</sequence>
<dbReference type="GO" id="GO:0005930">
    <property type="term" value="C:axoneme"/>
    <property type="evidence" value="ECO:0007669"/>
    <property type="project" value="UniProtKB-SubCell"/>
</dbReference>
<evidence type="ECO:0000256" key="1">
    <source>
        <dbReference type="ARBA" id="ARBA00004430"/>
    </source>
</evidence>
<comment type="subcellular location">
    <subcellularLocation>
        <location evidence="1">Cytoplasm</location>
        <location evidence="1">Cytoskeleton</location>
        <location evidence="1">Cilium axoneme</location>
    </subcellularLocation>
</comment>